<comment type="similarity">
    <text evidence="2 6">Belongs to the flagella basal body rod proteins family.</text>
</comment>
<evidence type="ECO:0000256" key="3">
    <source>
        <dbReference type="ARBA" id="ARBA00023143"/>
    </source>
</evidence>
<keyword evidence="10" id="KW-0969">Cilium</keyword>
<dbReference type="Pfam" id="PF06429">
    <property type="entry name" value="Flg_bbr_C"/>
    <property type="match status" value="1"/>
</dbReference>
<feature type="domain" description="Flagellar hook protein FlgE/F/G-like D1" evidence="9">
    <location>
        <begin position="82"/>
        <end position="144"/>
    </location>
</feature>
<dbReference type="Pfam" id="PF22692">
    <property type="entry name" value="LlgE_F_G_D1"/>
    <property type="match status" value="1"/>
</dbReference>
<dbReference type="InterPro" id="IPR001444">
    <property type="entry name" value="Flag_bb_rod_N"/>
</dbReference>
<keyword evidence="3 6" id="KW-0975">Bacterial flagellum</keyword>
<dbReference type="InterPro" id="IPR010930">
    <property type="entry name" value="Flg_bb/hook_C_dom"/>
</dbReference>
<gene>
    <name evidence="10" type="primary">flgF</name>
    <name evidence="10" type="ORF">C9928_07015</name>
</gene>
<protein>
    <recommendedName>
        <fullName evidence="5 6">Flagellar basal-body rod protein FlgF</fullName>
    </recommendedName>
</protein>
<name>A0A6N4DG57_9GAMM</name>
<dbReference type="Proteomes" id="UP000241514">
    <property type="component" value="Unassembled WGS sequence"/>
</dbReference>
<reference evidence="10 11" key="1">
    <citation type="submission" date="2018-03" db="EMBL/GenBank/DDBJ databases">
        <title>Cross-interface Injection: A General Nanoliter Liquid Handling Method Applied to Single Cells Genome Amplification Automated Nanoliter Liquid Handling Applied to Single Cell Multiple Displacement Amplification.</title>
        <authorList>
            <person name="Yun J."/>
            <person name="Xu P."/>
            <person name="Xu J."/>
            <person name="Dai X."/>
            <person name="Wang Y."/>
            <person name="Zheng X."/>
            <person name="Cao C."/>
            <person name="Yi Q."/>
            <person name="Zhu Y."/>
            <person name="Wang L."/>
            <person name="Dong Z."/>
            <person name="Huang Y."/>
            <person name="Huang L."/>
            <person name="Du W."/>
        </authorList>
    </citation>
    <scope>NUCLEOTIDE SEQUENCE [LARGE SCALE GENOMIC DNA]</scope>
    <source>
        <strain evidence="10 11">A9-4</strain>
    </source>
</reference>
<dbReference type="InterPro" id="IPR053967">
    <property type="entry name" value="LlgE_F_G-like_D1"/>
</dbReference>
<evidence type="ECO:0000256" key="4">
    <source>
        <dbReference type="ARBA" id="ARBA00038560"/>
    </source>
</evidence>
<feature type="domain" description="Flagellar basal-body/hook protein C-terminal" evidence="8">
    <location>
        <begin position="197"/>
        <end position="242"/>
    </location>
</feature>
<organism evidence="10 11">
    <name type="scientific">Pseudidiomarina aestuarii</name>
    <dbReference type="NCBI Taxonomy" id="624146"/>
    <lineage>
        <taxon>Bacteria</taxon>
        <taxon>Pseudomonadati</taxon>
        <taxon>Pseudomonadota</taxon>
        <taxon>Gammaproteobacteria</taxon>
        <taxon>Alteromonadales</taxon>
        <taxon>Idiomarinaceae</taxon>
        <taxon>Pseudidiomarina</taxon>
    </lineage>
</organism>
<evidence type="ECO:0000259" key="9">
    <source>
        <dbReference type="Pfam" id="PF22692"/>
    </source>
</evidence>
<comment type="caution">
    <text evidence="10">The sequence shown here is derived from an EMBL/GenBank/DDBJ whole genome shotgun (WGS) entry which is preliminary data.</text>
</comment>
<dbReference type="EMBL" id="PYVG01000129">
    <property type="protein sequence ID" value="PTB87967.1"/>
    <property type="molecule type" value="Genomic_DNA"/>
</dbReference>
<dbReference type="PANTHER" id="PTHR30435">
    <property type="entry name" value="FLAGELLAR PROTEIN"/>
    <property type="match status" value="1"/>
</dbReference>
<evidence type="ECO:0000256" key="5">
    <source>
        <dbReference type="ARBA" id="ARBA00040228"/>
    </source>
</evidence>
<dbReference type="GO" id="GO:0071978">
    <property type="term" value="P:bacterial-type flagellum-dependent swarming motility"/>
    <property type="evidence" value="ECO:0007669"/>
    <property type="project" value="TreeGrafter"/>
</dbReference>
<evidence type="ECO:0000256" key="2">
    <source>
        <dbReference type="ARBA" id="ARBA00009677"/>
    </source>
</evidence>
<evidence type="ECO:0000256" key="6">
    <source>
        <dbReference type="RuleBase" id="RU362116"/>
    </source>
</evidence>
<dbReference type="Pfam" id="PF00460">
    <property type="entry name" value="Flg_bb_rod"/>
    <property type="match status" value="1"/>
</dbReference>
<dbReference type="InterPro" id="IPR037925">
    <property type="entry name" value="FlgE/F/G-like"/>
</dbReference>
<dbReference type="PANTHER" id="PTHR30435:SF18">
    <property type="entry name" value="FLAGELLAR BASAL-BODY ROD PROTEIN FLGF"/>
    <property type="match status" value="1"/>
</dbReference>
<evidence type="ECO:0000313" key="10">
    <source>
        <dbReference type="EMBL" id="PTB87967.1"/>
    </source>
</evidence>
<evidence type="ECO:0000259" key="8">
    <source>
        <dbReference type="Pfam" id="PF06429"/>
    </source>
</evidence>
<dbReference type="NCBIfam" id="TIGR03506">
    <property type="entry name" value="FlgEFG_subfam"/>
    <property type="match status" value="1"/>
</dbReference>
<evidence type="ECO:0000256" key="1">
    <source>
        <dbReference type="ARBA" id="ARBA00004117"/>
    </source>
</evidence>
<dbReference type="InterPro" id="IPR020013">
    <property type="entry name" value="Flagellar_FlgE/F/G"/>
</dbReference>
<dbReference type="NCBIfam" id="NF009280">
    <property type="entry name" value="PRK12640.1"/>
    <property type="match status" value="1"/>
</dbReference>
<keyword evidence="10" id="KW-0966">Cell projection</keyword>
<evidence type="ECO:0000313" key="11">
    <source>
        <dbReference type="Proteomes" id="UP000241514"/>
    </source>
</evidence>
<accession>A0A6N4DG57</accession>
<proteinExistence type="inferred from homology"/>
<comment type="subunit">
    <text evidence="4 6">The basal body constitutes a major portion of the flagellar organelle and consists of five rings (E,L,P,S, and M) mounted on a central rod. The rod consists of about 26 subunits of FlgG in the distal portion, and FlgB, FlgC and FlgF are thought to build up the proximal portion of the rod with about 6 subunits each.</text>
</comment>
<dbReference type="SUPFAM" id="SSF117143">
    <property type="entry name" value="Flagellar hook protein flgE"/>
    <property type="match status" value="1"/>
</dbReference>
<evidence type="ECO:0000259" key="7">
    <source>
        <dbReference type="Pfam" id="PF00460"/>
    </source>
</evidence>
<comment type="subcellular location">
    <subcellularLocation>
        <location evidence="1 6">Bacterial flagellum basal body</location>
    </subcellularLocation>
</comment>
<keyword evidence="10" id="KW-0282">Flagellum</keyword>
<sequence>MDAILYTAMNGARQTLDEQAVVTNNLANVSTSGFRAQLAAARAVPVNGAGVHDTRVAAVSATGLFDTSSGTVQTTERDLDVAMQGNAWLAVQTPAGEAYTKRGDLQVNAEGQMTVGGMPVLGQGGPIQVPLGTSLSIGNDGTVSGIGMGGNATELVPLDRLKLVDVTEPQQLMRSEDGWFRSPVNAPLAASETAQVRSGALEGSNVNAIDAMVAMIDNQRRYELNMSVINKADETAQQANSLLSVRG</sequence>
<dbReference type="GO" id="GO:0030694">
    <property type="term" value="C:bacterial-type flagellum basal body, rod"/>
    <property type="evidence" value="ECO:0007669"/>
    <property type="project" value="UniProtKB-UniRule"/>
</dbReference>
<feature type="domain" description="Flagellar basal body rod protein N-terminal" evidence="7">
    <location>
        <begin position="5"/>
        <end position="35"/>
    </location>
</feature>
<dbReference type="AlphaFoldDB" id="A0A6N4DG57"/>